<accession>A0A521FPX8</accession>
<proteinExistence type="predicted"/>
<evidence type="ECO:0000313" key="3">
    <source>
        <dbReference type="Proteomes" id="UP000317484"/>
    </source>
</evidence>
<dbReference type="EMBL" id="FXTJ01000012">
    <property type="protein sequence ID" value="SMO98186.1"/>
    <property type="molecule type" value="Genomic_DNA"/>
</dbReference>
<feature type="region of interest" description="Disordered" evidence="1">
    <location>
        <begin position="1"/>
        <end position="22"/>
    </location>
</feature>
<feature type="compositionally biased region" description="Low complexity" evidence="1">
    <location>
        <begin position="1"/>
        <end position="13"/>
    </location>
</feature>
<keyword evidence="3" id="KW-1185">Reference proteome</keyword>
<sequence length="47" mass="5226">MTRLSTALAAARTTRARRRDERELQRAMAAAPTQESAHEIAALATRF</sequence>
<name>A0A521FPX8_9ACTN</name>
<gene>
    <name evidence="2" type="ORF">SAMN06273567_112125</name>
</gene>
<dbReference type="AlphaFoldDB" id="A0A521FPX8"/>
<protein>
    <submittedName>
        <fullName evidence="2">Uncharacterized protein</fullName>
    </submittedName>
</protein>
<evidence type="ECO:0000313" key="2">
    <source>
        <dbReference type="EMBL" id="SMO98186.1"/>
    </source>
</evidence>
<dbReference type="RefSeq" id="WP_185938505.1">
    <property type="nucleotide sequence ID" value="NZ_FXTJ01000012.1"/>
</dbReference>
<evidence type="ECO:0000256" key="1">
    <source>
        <dbReference type="SAM" id="MobiDB-lite"/>
    </source>
</evidence>
<reference evidence="2 3" key="1">
    <citation type="submission" date="2017-05" db="EMBL/GenBank/DDBJ databases">
        <authorList>
            <person name="Varghese N."/>
            <person name="Submissions S."/>
        </authorList>
    </citation>
    <scope>NUCLEOTIDE SEQUENCE [LARGE SCALE GENOMIC DNA]</scope>
    <source>
        <strain evidence="2 3">DSM 46834</strain>
    </source>
</reference>
<organism evidence="2 3">
    <name type="scientific">Geodermatophilus aquaeductus</name>
    <dbReference type="NCBI Taxonomy" id="1564161"/>
    <lineage>
        <taxon>Bacteria</taxon>
        <taxon>Bacillati</taxon>
        <taxon>Actinomycetota</taxon>
        <taxon>Actinomycetes</taxon>
        <taxon>Geodermatophilales</taxon>
        <taxon>Geodermatophilaceae</taxon>
        <taxon>Geodermatophilus</taxon>
    </lineage>
</organism>
<dbReference type="Proteomes" id="UP000317484">
    <property type="component" value="Unassembled WGS sequence"/>
</dbReference>